<protein>
    <submittedName>
        <fullName evidence="3">TIGR02281 family clan AA aspartic protease</fullName>
        <ecNumber evidence="3">3.4.23.-</ecNumber>
    </submittedName>
</protein>
<dbReference type="Gene3D" id="2.40.70.10">
    <property type="entry name" value="Acid Proteases"/>
    <property type="match status" value="1"/>
</dbReference>
<dbReference type="Proteomes" id="UP001165583">
    <property type="component" value="Unassembled WGS sequence"/>
</dbReference>
<dbReference type="EMBL" id="JANZXA010000003">
    <property type="protein sequence ID" value="MCT2399042.1"/>
    <property type="molecule type" value="Genomic_DNA"/>
</dbReference>
<dbReference type="RefSeq" id="WP_260044785.1">
    <property type="nucleotide sequence ID" value="NZ_JANZXA010000003.1"/>
</dbReference>
<dbReference type="GO" id="GO:0008233">
    <property type="term" value="F:peptidase activity"/>
    <property type="evidence" value="ECO:0007669"/>
    <property type="project" value="UniProtKB-KW"/>
</dbReference>
<reference evidence="3" key="1">
    <citation type="submission" date="2022-09" db="EMBL/GenBank/DDBJ databases">
        <title>Novosphingobium sp. Nov., a polycyclic aromatic hydrocarbon-degrading bacterium isolated form mangrove sediments in HongKong.</title>
        <authorList>
            <person name="Hu Z."/>
        </authorList>
    </citation>
    <scope>NUCLEOTIDE SEQUENCE</scope>
    <source>
        <strain evidence="3">HK4-1</strain>
    </source>
</reference>
<dbReference type="NCBIfam" id="TIGR02281">
    <property type="entry name" value="clan_AA_DTGA"/>
    <property type="match status" value="1"/>
</dbReference>
<evidence type="ECO:0000313" key="3">
    <source>
        <dbReference type="EMBL" id="MCT2399042.1"/>
    </source>
</evidence>
<dbReference type="GO" id="GO:0006508">
    <property type="term" value="P:proteolysis"/>
    <property type="evidence" value="ECO:0007669"/>
    <property type="project" value="UniProtKB-KW"/>
</dbReference>
<feature type="domain" description="Peptidase A2" evidence="2">
    <location>
        <begin position="79"/>
        <end position="158"/>
    </location>
</feature>
<dbReference type="EC" id="3.4.23.-" evidence="3"/>
<keyword evidence="4" id="KW-1185">Reference proteome</keyword>
<sequence>MRTGPIILLVATVAFVSWIAPGLSAHKEERSVMAPAPASSEPSSEAETRREAWLTGGTVLERQGDGHFYADAEVDSRQTHFLVDTGATIVALTGVDARAIGLTWEDADLVPIGRGASGTVYGVPARLERIRLDGFEARNVDAAIIPEGLDVSLLGQSFLAQLRGVRIDGDRMVLGGNI</sequence>
<organism evidence="3 4">
    <name type="scientific">Novosphingobium mangrovi</name>
    <name type="common">ex Huang et al. 2023</name>
    <dbReference type="NCBI Taxonomy" id="2976432"/>
    <lineage>
        <taxon>Bacteria</taxon>
        <taxon>Pseudomonadati</taxon>
        <taxon>Pseudomonadota</taxon>
        <taxon>Alphaproteobacteria</taxon>
        <taxon>Sphingomonadales</taxon>
        <taxon>Sphingomonadaceae</taxon>
        <taxon>Novosphingobium</taxon>
    </lineage>
</organism>
<proteinExistence type="predicted"/>
<dbReference type="InterPro" id="IPR021109">
    <property type="entry name" value="Peptidase_aspartic_dom_sf"/>
</dbReference>
<name>A0ABT2I366_9SPHN</name>
<dbReference type="PROSITE" id="PS50175">
    <property type="entry name" value="ASP_PROT_RETROV"/>
    <property type="match status" value="1"/>
</dbReference>
<dbReference type="SUPFAM" id="SSF50630">
    <property type="entry name" value="Acid proteases"/>
    <property type="match status" value="1"/>
</dbReference>
<dbReference type="Pfam" id="PF13975">
    <property type="entry name" value="gag-asp_proteas"/>
    <property type="match status" value="1"/>
</dbReference>
<dbReference type="InterPro" id="IPR001969">
    <property type="entry name" value="Aspartic_peptidase_AS"/>
</dbReference>
<dbReference type="InterPro" id="IPR034122">
    <property type="entry name" value="Retropepsin-like_bacterial"/>
</dbReference>
<dbReference type="PROSITE" id="PS00141">
    <property type="entry name" value="ASP_PROTEASE"/>
    <property type="match status" value="1"/>
</dbReference>
<dbReference type="InterPro" id="IPR011969">
    <property type="entry name" value="Clan_AA_Asp_peptidase_C"/>
</dbReference>
<evidence type="ECO:0000256" key="1">
    <source>
        <dbReference type="ARBA" id="ARBA00022801"/>
    </source>
</evidence>
<comment type="caution">
    <text evidence="3">The sequence shown here is derived from an EMBL/GenBank/DDBJ whole genome shotgun (WGS) entry which is preliminary data.</text>
</comment>
<evidence type="ECO:0000313" key="4">
    <source>
        <dbReference type="Proteomes" id="UP001165583"/>
    </source>
</evidence>
<gene>
    <name evidence="3" type="ORF">NZK81_05755</name>
</gene>
<dbReference type="InterPro" id="IPR001995">
    <property type="entry name" value="Peptidase_A2_cat"/>
</dbReference>
<dbReference type="CDD" id="cd05483">
    <property type="entry name" value="retropepsin_like_bacteria"/>
    <property type="match status" value="1"/>
</dbReference>
<keyword evidence="3" id="KW-0645">Protease</keyword>
<accession>A0ABT2I366</accession>
<keyword evidence="1 3" id="KW-0378">Hydrolase</keyword>
<evidence type="ECO:0000259" key="2">
    <source>
        <dbReference type="PROSITE" id="PS50175"/>
    </source>
</evidence>